<comment type="subcellular location">
    <subcellularLocation>
        <location evidence="1">Cell membrane</location>
        <topology evidence="1">Multi-pass membrane protein</topology>
    </subcellularLocation>
</comment>
<accession>A0A248JRV4</accession>
<evidence type="ECO:0000256" key="2">
    <source>
        <dbReference type="ARBA" id="ARBA00022475"/>
    </source>
</evidence>
<dbReference type="GO" id="GO:0015171">
    <property type="term" value="F:amino acid transmembrane transporter activity"/>
    <property type="evidence" value="ECO:0007669"/>
    <property type="project" value="TreeGrafter"/>
</dbReference>
<dbReference type="RefSeq" id="WP_088872141.1">
    <property type="nucleotide sequence ID" value="NZ_CP022110.1"/>
</dbReference>
<keyword evidence="4 6" id="KW-1133">Transmembrane helix</keyword>
<dbReference type="KEGG" id="nao:Y958_11810"/>
<feature type="transmembrane region" description="Helical" evidence="6">
    <location>
        <begin position="42"/>
        <end position="65"/>
    </location>
</feature>
<evidence type="ECO:0000256" key="6">
    <source>
        <dbReference type="SAM" id="Phobius"/>
    </source>
</evidence>
<evidence type="ECO:0000256" key="5">
    <source>
        <dbReference type="ARBA" id="ARBA00023136"/>
    </source>
</evidence>
<dbReference type="PANTHER" id="PTHR30086:SF20">
    <property type="entry name" value="ARGININE EXPORTER PROTEIN ARGO-RELATED"/>
    <property type="match status" value="1"/>
</dbReference>
<keyword evidence="2" id="KW-1003">Cell membrane</keyword>
<dbReference type="Pfam" id="PF01810">
    <property type="entry name" value="LysE"/>
    <property type="match status" value="1"/>
</dbReference>
<dbReference type="PANTHER" id="PTHR30086">
    <property type="entry name" value="ARGININE EXPORTER PROTEIN ARGO"/>
    <property type="match status" value="1"/>
</dbReference>
<feature type="transmembrane region" description="Helical" evidence="6">
    <location>
        <begin position="114"/>
        <end position="138"/>
    </location>
</feature>
<evidence type="ECO:0000256" key="4">
    <source>
        <dbReference type="ARBA" id="ARBA00022989"/>
    </source>
</evidence>
<feature type="transmembrane region" description="Helical" evidence="6">
    <location>
        <begin position="77"/>
        <end position="94"/>
    </location>
</feature>
<sequence length="221" mass="23033">MFDDFGVLIRGIVLGLAIAAPVGPIGLLCIRRTVERGIIAGLATGFGSALADGFFGGVAAFGVNAILEALLGHVKELRLIGGIFLLGAAIHSLLKEPHERKNRPPDAGNLIGSVGTGLFLTVTNPITIMGIITVVVGFGGALDHAKAGTMTLGVFLGSLSWWSILCGGTFLIRHHFTPRLVLWINRGTGVVLGVVGLMALLSFFSLVPENLQDLVGAFISK</sequence>
<gene>
    <name evidence="7" type="ORF">Y958_11810</name>
</gene>
<name>A0A248JRV4_9PROT</name>
<feature type="transmembrane region" description="Helical" evidence="6">
    <location>
        <begin position="184"/>
        <end position="207"/>
    </location>
</feature>
<dbReference type="EMBL" id="CP022110">
    <property type="protein sequence ID" value="ASG21437.1"/>
    <property type="molecule type" value="Genomic_DNA"/>
</dbReference>
<dbReference type="AlphaFoldDB" id="A0A248JRV4"/>
<feature type="transmembrane region" description="Helical" evidence="6">
    <location>
        <begin position="12"/>
        <end position="30"/>
    </location>
</feature>
<organism evidence="7 8">
    <name type="scientific">Nitrospirillum viridazoti CBAmc</name>
    <dbReference type="NCBI Taxonomy" id="1441467"/>
    <lineage>
        <taxon>Bacteria</taxon>
        <taxon>Pseudomonadati</taxon>
        <taxon>Pseudomonadota</taxon>
        <taxon>Alphaproteobacteria</taxon>
        <taxon>Rhodospirillales</taxon>
        <taxon>Azospirillaceae</taxon>
        <taxon>Nitrospirillum</taxon>
        <taxon>Nitrospirillum viridazoti</taxon>
    </lineage>
</organism>
<proteinExistence type="predicted"/>
<dbReference type="InterPro" id="IPR001123">
    <property type="entry name" value="LeuE-type"/>
</dbReference>
<evidence type="ECO:0000313" key="7">
    <source>
        <dbReference type="EMBL" id="ASG21437.1"/>
    </source>
</evidence>
<protein>
    <submittedName>
        <fullName evidence="7">Lysine transporter LysE</fullName>
    </submittedName>
</protein>
<keyword evidence="3 6" id="KW-0812">Transmembrane</keyword>
<feature type="transmembrane region" description="Helical" evidence="6">
    <location>
        <begin position="150"/>
        <end position="172"/>
    </location>
</feature>
<evidence type="ECO:0000256" key="3">
    <source>
        <dbReference type="ARBA" id="ARBA00022692"/>
    </source>
</evidence>
<reference evidence="7 8" key="1">
    <citation type="submission" date="2017-06" db="EMBL/GenBank/DDBJ databases">
        <title>Complete genome sequence of Nitrospirillum amazonense strain CBAmC, an endophytic nitrogen-fixing and plant growth-promoting bacterium, isolated from sugarcane.</title>
        <authorList>
            <person name="Schwab S."/>
            <person name="dos Santos Teixeira K.R."/>
            <person name="Simoes Araujo J.L."/>
            <person name="Soares Vidal M."/>
            <person name="Borges de Freitas H.R."/>
            <person name="Rivello Crivelaro A.L."/>
            <person name="Bueno de Camargo Nunes A."/>
            <person name="dos Santos C.M."/>
            <person name="Palmeira da Silva Rosa D."/>
            <person name="da Silva Padilha D."/>
            <person name="da Silva E."/>
            <person name="Araujo Terra L."/>
            <person name="Soares Mendes V."/>
            <person name="Farinelli L."/>
            <person name="Magalhaes Cruz L."/>
            <person name="Baldani J.I."/>
        </authorList>
    </citation>
    <scope>NUCLEOTIDE SEQUENCE [LARGE SCALE GENOMIC DNA]</scope>
    <source>
        <strain evidence="7 8">CBAmC</strain>
    </source>
</reference>
<dbReference type="GO" id="GO:0005886">
    <property type="term" value="C:plasma membrane"/>
    <property type="evidence" value="ECO:0007669"/>
    <property type="project" value="UniProtKB-SubCell"/>
</dbReference>
<evidence type="ECO:0000256" key="1">
    <source>
        <dbReference type="ARBA" id="ARBA00004651"/>
    </source>
</evidence>
<evidence type="ECO:0000313" key="8">
    <source>
        <dbReference type="Proteomes" id="UP000197153"/>
    </source>
</evidence>
<keyword evidence="5 6" id="KW-0472">Membrane</keyword>
<keyword evidence="8" id="KW-1185">Reference proteome</keyword>
<dbReference type="Proteomes" id="UP000197153">
    <property type="component" value="Chromosome 1"/>
</dbReference>